<protein>
    <submittedName>
        <fullName evidence="1">Uncharacterized protein</fullName>
    </submittedName>
</protein>
<keyword evidence="2" id="KW-1185">Reference proteome</keyword>
<accession>A0AAV4AZD3</accession>
<organism evidence="1 2">
    <name type="scientific">Plakobranchus ocellatus</name>
    <dbReference type="NCBI Taxonomy" id="259542"/>
    <lineage>
        <taxon>Eukaryota</taxon>
        <taxon>Metazoa</taxon>
        <taxon>Spiralia</taxon>
        <taxon>Lophotrochozoa</taxon>
        <taxon>Mollusca</taxon>
        <taxon>Gastropoda</taxon>
        <taxon>Heterobranchia</taxon>
        <taxon>Euthyneura</taxon>
        <taxon>Panpulmonata</taxon>
        <taxon>Sacoglossa</taxon>
        <taxon>Placobranchoidea</taxon>
        <taxon>Plakobranchidae</taxon>
        <taxon>Plakobranchus</taxon>
    </lineage>
</organism>
<evidence type="ECO:0000313" key="1">
    <source>
        <dbReference type="EMBL" id="GFO12650.1"/>
    </source>
</evidence>
<dbReference type="PANTHER" id="PTHR10773">
    <property type="entry name" value="DNA-DIRECTED RNA POLYMERASES I, II, AND III SUBUNIT RPABC2"/>
    <property type="match status" value="1"/>
</dbReference>
<gene>
    <name evidence="1" type="ORF">PoB_003915500</name>
</gene>
<dbReference type="EMBL" id="BLXT01004436">
    <property type="protein sequence ID" value="GFO12650.1"/>
    <property type="molecule type" value="Genomic_DNA"/>
</dbReference>
<dbReference type="Proteomes" id="UP000735302">
    <property type="component" value="Unassembled WGS sequence"/>
</dbReference>
<name>A0AAV4AZD3_9GAST</name>
<evidence type="ECO:0000313" key="2">
    <source>
        <dbReference type="Proteomes" id="UP000735302"/>
    </source>
</evidence>
<dbReference type="PANTHER" id="PTHR10773:SF19">
    <property type="match status" value="1"/>
</dbReference>
<reference evidence="1 2" key="1">
    <citation type="journal article" date="2021" name="Elife">
        <title>Chloroplast acquisition without the gene transfer in kleptoplastic sea slugs, Plakobranchus ocellatus.</title>
        <authorList>
            <person name="Maeda T."/>
            <person name="Takahashi S."/>
            <person name="Yoshida T."/>
            <person name="Shimamura S."/>
            <person name="Takaki Y."/>
            <person name="Nagai Y."/>
            <person name="Toyoda A."/>
            <person name="Suzuki Y."/>
            <person name="Arimoto A."/>
            <person name="Ishii H."/>
            <person name="Satoh N."/>
            <person name="Nishiyama T."/>
            <person name="Hasebe M."/>
            <person name="Maruyama T."/>
            <person name="Minagawa J."/>
            <person name="Obokata J."/>
            <person name="Shigenobu S."/>
        </authorList>
    </citation>
    <scope>NUCLEOTIDE SEQUENCE [LARGE SCALE GENOMIC DNA]</scope>
</reference>
<proteinExistence type="predicted"/>
<dbReference type="AlphaFoldDB" id="A0AAV4AZD3"/>
<comment type="caution">
    <text evidence="1">The sequence shown here is derived from an EMBL/GenBank/DDBJ whole genome shotgun (WGS) entry which is preliminary data.</text>
</comment>
<sequence length="264" mass="30974">MRHFASQSTMERSTTGLCNWWLHNALTEEIEQTKEATRNRVEPQEGTKRLQQWLIDLSKLPSHYSRQSSKKLYLEPTFQSYLELYRRYVVDMEELGQKATSRFKVMEEFHAMGLSLFHPRKDRCDICVGFEEETVEEVVYIAHRVKADRAQKEKADDKDLTPAEYILYSDGCGYQNRKVTMSSALPYFAIENGKTVTQKILEKGHTMMEVDSAHASIERHLKNRPIHCPADYKRIIEESRRFPRPYVVKYLEYSFSRTSAKSTP</sequence>